<reference evidence="2" key="1">
    <citation type="submission" date="2016-10" db="EMBL/GenBank/DDBJ databases">
        <authorList>
            <person name="Varghese N."/>
            <person name="Submissions S."/>
        </authorList>
    </citation>
    <scope>NUCLEOTIDE SEQUENCE [LARGE SCALE GENOMIC DNA]</scope>
    <source>
        <strain evidence="2">CGMCC 4.3525</strain>
    </source>
</reference>
<dbReference type="Proteomes" id="UP000199352">
    <property type="component" value="Unassembled WGS sequence"/>
</dbReference>
<protein>
    <submittedName>
        <fullName evidence="1">Uncharacterized protein</fullName>
    </submittedName>
</protein>
<dbReference type="AlphaFoldDB" id="A0A1H9TD45"/>
<evidence type="ECO:0000313" key="1">
    <source>
        <dbReference type="EMBL" id="SER95048.1"/>
    </source>
</evidence>
<gene>
    <name evidence="1" type="ORF">SAMN05216188_11843</name>
</gene>
<organism evidence="1 2">
    <name type="scientific">Lentzea xinjiangensis</name>
    <dbReference type="NCBI Taxonomy" id="402600"/>
    <lineage>
        <taxon>Bacteria</taxon>
        <taxon>Bacillati</taxon>
        <taxon>Actinomycetota</taxon>
        <taxon>Actinomycetes</taxon>
        <taxon>Pseudonocardiales</taxon>
        <taxon>Pseudonocardiaceae</taxon>
        <taxon>Lentzea</taxon>
    </lineage>
</organism>
<sequence>MLDRMTWRRFTTLLFGLTFESRMWTALRSRKAPPPPISKGDTQPQA</sequence>
<evidence type="ECO:0000313" key="2">
    <source>
        <dbReference type="Proteomes" id="UP000199352"/>
    </source>
</evidence>
<dbReference type="EMBL" id="FOFR01000018">
    <property type="protein sequence ID" value="SER95048.1"/>
    <property type="molecule type" value="Genomic_DNA"/>
</dbReference>
<accession>A0A1H9TD45</accession>
<name>A0A1H9TD45_9PSEU</name>
<dbReference type="STRING" id="402600.SAMN05216188_11843"/>
<proteinExistence type="predicted"/>
<keyword evidence="2" id="KW-1185">Reference proteome</keyword>